<reference evidence="2 3" key="1">
    <citation type="submission" date="2022-05" db="EMBL/GenBank/DDBJ databases">
        <authorList>
            <consortium name="Genoscope - CEA"/>
            <person name="William W."/>
        </authorList>
    </citation>
    <scope>NUCLEOTIDE SEQUENCE [LARGE SCALE GENOMIC DNA]</scope>
</reference>
<dbReference type="GO" id="GO:0003824">
    <property type="term" value="F:catalytic activity"/>
    <property type="evidence" value="ECO:0007669"/>
    <property type="project" value="InterPro"/>
</dbReference>
<evidence type="ECO:0000313" key="2">
    <source>
        <dbReference type="EMBL" id="CAH3140552.1"/>
    </source>
</evidence>
<dbReference type="InterPro" id="IPR005302">
    <property type="entry name" value="MoCF_Sase_C"/>
</dbReference>
<gene>
    <name evidence="2" type="ORF">PMEA_00019263</name>
</gene>
<organism evidence="2 3">
    <name type="scientific">Pocillopora meandrina</name>
    <dbReference type="NCBI Taxonomy" id="46732"/>
    <lineage>
        <taxon>Eukaryota</taxon>
        <taxon>Metazoa</taxon>
        <taxon>Cnidaria</taxon>
        <taxon>Anthozoa</taxon>
        <taxon>Hexacorallia</taxon>
        <taxon>Scleractinia</taxon>
        <taxon>Astrocoeniina</taxon>
        <taxon>Pocilloporidae</taxon>
        <taxon>Pocillopora</taxon>
    </lineage>
</organism>
<protein>
    <recommendedName>
        <fullName evidence="1">MOSC domain-containing protein</fullName>
    </recommendedName>
</protein>
<sequence>MGSFHSRLWKIALPVSLPLLTFAYLRWRQMQVKKIELFRQVGYVSGLFIYPVKSCAGIELENAVCFTEGIQFDRNWVVVDRNDKYLTSVDKPVLAQVVPHFEDGKLCLNAPSMDTLRIPIQLDTKEFKDLKVLRISSKSCYVGDEASLWFSTLLNKPGCKMYQIHEPRDSTKDTKWGNLASPGDKVGYASFAAYHMTTESSLVELNGILKSPIGMDRFRANVIIGGTEPFAEDHWHQKYLKIADIRFRTLKDCGRCTQITIDPETGIKNGLEPLSTLRRTRLPQDRDPRHGNAPFFGIQMAPDCEGNIKLGDPVFISC</sequence>
<evidence type="ECO:0000313" key="3">
    <source>
        <dbReference type="Proteomes" id="UP001159428"/>
    </source>
</evidence>
<feature type="domain" description="MOSC" evidence="1">
    <location>
        <begin position="162"/>
        <end position="317"/>
    </location>
</feature>
<dbReference type="PANTHER" id="PTHR14237">
    <property type="entry name" value="MOLYBDOPTERIN COFACTOR SULFURASE MOSC"/>
    <property type="match status" value="1"/>
</dbReference>
<accession>A0AAU9X8A5</accession>
<dbReference type="EMBL" id="CALNXJ010000034">
    <property type="protein sequence ID" value="CAH3140552.1"/>
    <property type="molecule type" value="Genomic_DNA"/>
</dbReference>
<dbReference type="PROSITE" id="PS51340">
    <property type="entry name" value="MOSC"/>
    <property type="match status" value="1"/>
</dbReference>
<dbReference type="AlphaFoldDB" id="A0AAU9X8A5"/>
<dbReference type="InterPro" id="IPR011037">
    <property type="entry name" value="Pyrv_Knase-like_insert_dom_sf"/>
</dbReference>
<dbReference type="Pfam" id="PF03476">
    <property type="entry name" value="MOSC_N"/>
    <property type="match status" value="1"/>
</dbReference>
<dbReference type="SUPFAM" id="SSF50800">
    <property type="entry name" value="PK beta-barrel domain-like"/>
    <property type="match status" value="1"/>
</dbReference>
<name>A0AAU9X8A5_9CNID</name>
<dbReference type="PANTHER" id="PTHR14237:SF19">
    <property type="entry name" value="MITOCHONDRIAL AMIDOXIME REDUCING COMPONENT 1"/>
    <property type="match status" value="1"/>
</dbReference>
<comment type="caution">
    <text evidence="2">The sequence shown here is derived from an EMBL/GenBank/DDBJ whole genome shotgun (WGS) entry which is preliminary data.</text>
</comment>
<proteinExistence type="predicted"/>
<dbReference type="InterPro" id="IPR005303">
    <property type="entry name" value="MOCOS_middle"/>
</dbReference>
<keyword evidence="3" id="KW-1185">Reference proteome</keyword>
<dbReference type="SUPFAM" id="SSF141673">
    <property type="entry name" value="MOSC N-terminal domain-like"/>
    <property type="match status" value="1"/>
</dbReference>
<dbReference type="Proteomes" id="UP001159428">
    <property type="component" value="Unassembled WGS sequence"/>
</dbReference>
<evidence type="ECO:0000259" key="1">
    <source>
        <dbReference type="PROSITE" id="PS51340"/>
    </source>
</evidence>
<dbReference type="Pfam" id="PF03473">
    <property type="entry name" value="MOSC"/>
    <property type="match status" value="1"/>
</dbReference>
<dbReference type="GO" id="GO:0030170">
    <property type="term" value="F:pyridoxal phosphate binding"/>
    <property type="evidence" value="ECO:0007669"/>
    <property type="project" value="InterPro"/>
</dbReference>
<dbReference type="GO" id="GO:0030151">
    <property type="term" value="F:molybdenum ion binding"/>
    <property type="evidence" value="ECO:0007669"/>
    <property type="project" value="InterPro"/>
</dbReference>